<reference evidence="2 3" key="1">
    <citation type="journal article" date="2024" name="J Genomics">
        <title>Draft genome sequencing and assembly of Favolaschia claudopus CIRM-BRFM 2984 isolated from oak limbs.</title>
        <authorList>
            <person name="Navarro D."/>
            <person name="Drula E."/>
            <person name="Chaduli D."/>
            <person name="Cazenave R."/>
            <person name="Ahrendt S."/>
            <person name="Wang J."/>
            <person name="Lipzen A."/>
            <person name="Daum C."/>
            <person name="Barry K."/>
            <person name="Grigoriev I.V."/>
            <person name="Favel A."/>
            <person name="Rosso M.N."/>
            <person name="Martin F."/>
        </authorList>
    </citation>
    <scope>NUCLEOTIDE SEQUENCE [LARGE SCALE GENOMIC DNA]</scope>
    <source>
        <strain evidence="2 3">CIRM-BRFM 2984</strain>
    </source>
</reference>
<dbReference type="AlphaFoldDB" id="A0AAW0AGY8"/>
<feature type="region of interest" description="Disordered" evidence="1">
    <location>
        <begin position="1"/>
        <end position="87"/>
    </location>
</feature>
<protein>
    <submittedName>
        <fullName evidence="2">Uncharacterized protein</fullName>
    </submittedName>
</protein>
<dbReference type="EMBL" id="JAWWNJ010000067">
    <property type="protein sequence ID" value="KAK7008374.1"/>
    <property type="molecule type" value="Genomic_DNA"/>
</dbReference>
<feature type="compositionally biased region" description="Basic and acidic residues" evidence="1">
    <location>
        <begin position="65"/>
        <end position="74"/>
    </location>
</feature>
<evidence type="ECO:0000256" key="1">
    <source>
        <dbReference type="SAM" id="MobiDB-lite"/>
    </source>
</evidence>
<proteinExistence type="predicted"/>
<name>A0AAW0AGY8_9AGAR</name>
<sequence length="286" mass="33066">MAKSKAKSSRQQKSASPPKRLRVSSAESREKARQRQAKYRSKPETRQKEAGYLVERRATIKAKRRQWDPPKQKPIEAPAESLTGSDRPGLTLSGLDLLADLATTLEPIIRPSSSYWESLWSDTKESSCDAVLNASVLEPRKEEVFLEEPLPRYCSPTTPSQRRNWHLIGKVGPLSGVQRAQLMVMNLAEPREFDEEPLARVQWKISGRMRPKMETMSSERWESVRAWRHSVDTDYEYSGAEDEEERQRVEEEERQRVEEEERQRVEEEAAQHQEGVDQEPVDHDLS</sequence>
<comment type="caution">
    <text evidence="2">The sequence shown here is derived from an EMBL/GenBank/DDBJ whole genome shotgun (WGS) entry which is preliminary data.</text>
</comment>
<feature type="compositionally biased region" description="Basic and acidic residues" evidence="1">
    <location>
        <begin position="41"/>
        <end position="58"/>
    </location>
</feature>
<accession>A0AAW0AGY8</accession>
<feature type="compositionally biased region" description="Basic residues" evidence="1">
    <location>
        <begin position="1"/>
        <end position="10"/>
    </location>
</feature>
<dbReference type="Proteomes" id="UP001362999">
    <property type="component" value="Unassembled WGS sequence"/>
</dbReference>
<organism evidence="2 3">
    <name type="scientific">Favolaschia claudopus</name>
    <dbReference type="NCBI Taxonomy" id="2862362"/>
    <lineage>
        <taxon>Eukaryota</taxon>
        <taxon>Fungi</taxon>
        <taxon>Dikarya</taxon>
        <taxon>Basidiomycota</taxon>
        <taxon>Agaricomycotina</taxon>
        <taxon>Agaricomycetes</taxon>
        <taxon>Agaricomycetidae</taxon>
        <taxon>Agaricales</taxon>
        <taxon>Marasmiineae</taxon>
        <taxon>Mycenaceae</taxon>
        <taxon>Favolaschia</taxon>
    </lineage>
</organism>
<feature type="region of interest" description="Disordered" evidence="1">
    <location>
        <begin position="232"/>
        <end position="286"/>
    </location>
</feature>
<evidence type="ECO:0000313" key="3">
    <source>
        <dbReference type="Proteomes" id="UP001362999"/>
    </source>
</evidence>
<feature type="compositionally biased region" description="Acidic residues" evidence="1">
    <location>
        <begin position="233"/>
        <end position="244"/>
    </location>
</feature>
<gene>
    <name evidence="2" type="ORF">R3P38DRAFT_3210458</name>
</gene>
<keyword evidence="3" id="KW-1185">Reference proteome</keyword>
<feature type="compositionally biased region" description="Basic and acidic residues" evidence="1">
    <location>
        <begin position="245"/>
        <end position="286"/>
    </location>
</feature>
<evidence type="ECO:0000313" key="2">
    <source>
        <dbReference type="EMBL" id="KAK7008374.1"/>
    </source>
</evidence>